<protein>
    <submittedName>
        <fullName evidence="1">Uncharacterized protein</fullName>
    </submittedName>
</protein>
<reference evidence="1" key="1">
    <citation type="submission" date="2020-04" db="EMBL/GenBank/DDBJ databases">
        <authorList>
            <person name="Chiriac C."/>
            <person name="Salcher M."/>
            <person name="Ghai R."/>
            <person name="Kavagutti S V."/>
        </authorList>
    </citation>
    <scope>NUCLEOTIDE SEQUENCE</scope>
</reference>
<name>A0A6J5KME6_9CAUD</name>
<proteinExistence type="predicted"/>
<organism evidence="1">
    <name type="scientific">uncultured Caudovirales phage</name>
    <dbReference type="NCBI Taxonomy" id="2100421"/>
    <lineage>
        <taxon>Viruses</taxon>
        <taxon>Duplodnaviria</taxon>
        <taxon>Heunggongvirae</taxon>
        <taxon>Uroviricota</taxon>
        <taxon>Caudoviricetes</taxon>
        <taxon>Peduoviridae</taxon>
        <taxon>Maltschvirus</taxon>
        <taxon>Maltschvirus maltsch</taxon>
    </lineage>
</organism>
<accession>A0A6J5KME6</accession>
<gene>
    <name evidence="1" type="ORF">UFOVP46_33</name>
</gene>
<dbReference type="EMBL" id="LR796174">
    <property type="protein sequence ID" value="CAB4123524.1"/>
    <property type="molecule type" value="Genomic_DNA"/>
</dbReference>
<sequence length="264" mass="27105">MAANYPSSVTTFTKKVDLLDLVVAADVNSVYDEVTAIETVIGALPATSAGWSGSFDSATTSWTTLRDRIQNIEFGTYTAFTDRVSKSGGTTITSSANGTVSLAIQAKSGQTADLLQVKNSSGTTTAKVNSSGVLSYNGNVVATIDGTETLSNKTLSGAVINGSSNSVTNLAPSSVIVTGTTNIQQYVDSKAALYYQGPTAPSAPSVGSIWVDSSTDVTPFDPTSYLQVSAASVTTSTGFRRIAASTVAPTSGDGADGDIWIQYV</sequence>
<evidence type="ECO:0000313" key="1">
    <source>
        <dbReference type="EMBL" id="CAB4123524.1"/>
    </source>
</evidence>